<accession>A0A2N1MFA4</accession>
<protein>
    <submittedName>
        <fullName evidence="2">Uncharacterized protein</fullName>
    </submittedName>
</protein>
<dbReference type="VEuPathDB" id="FungiDB:RhiirA1_475108"/>
<reference evidence="2 3" key="1">
    <citation type="submission" date="2016-04" db="EMBL/GenBank/DDBJ databases">
        <title>Genome analyses suggest a sexual origin of heterokaryosis in a supposedly ancient asexual fungus.</title>
        <authorList>
            <person name="Ropars J."/>
            <person name="Sedzielewska K."/>
            <person name="Noel J."/>
            <person name="Charron P."/>
            <person name="Farinelli L."/>
            <person name="Marton T."/>
            <person name="Kruger M."/>
            <person name="Pelin A."/>
            <person name="Brachmann A."/>
            <person name="Corradi N."/>
        </authorList>
    </citation>
    <scope>NUCLEOTIDE SEQUENCE [LARGE SCALE GENOMIC DNA]</scope>
    <source>
        <strain evidence="2 3">C2</strain>
    </source>
</reference>
<feature type="region of interest" description="Disordered" evidence="1">
    <location>
        <begin position="189"/>
        <end position="210"/>
    </location>
</feature>
<dbReference type="AlphaFoldDB" id="A0A2N1MFA4"/>
<comment type="caution">
    <text evidence="2">The sequence shown here is derived from an EMBL/GenBank/DDBJ whole genome shotgun (WGS) entry which is preliminary data.</text>
</comment>
<gene>
    <name evidence="2" type="ORF">RhiirC2_793631</name>
</gene>
<proteinExistence type="predicted"/>
<evidence type="ECO:0000256" key="1">
    <source>
        <dbReference type="SAM" id="MobiDB-lite"/>
    </source>
</evidence>
<dbReference type="VEuPathDB" id="FungiDB:FUN_014684"/>
<dbReference type="VEuPathDB" id="FungiDB:RhiirFUN_011882"/>
<dbReference type="EMBL" id="LLXL01002671">
    <property type="protein sequence ID" value="PKK60229.1"/>
    <property type="molecule type" value="Genomic_DNA"/>
</dbReference>
<organism evidence="2 3">
    <name type="scientific">Rhizophagus irregularis</name>
    <dbReference type="NCBI Taxonomy" id="588596"/>
    <lineage>
        <taxon>Eukaryota</taxon>
        <taxon>Fungi</taxon>
        <taxon>Fungi incertae sedis</taxon>
        <taxon>Mucoromycota</taxon>
        <taxon>Glomeromycotina</taxon>
        <taxon>Glomeromycetes</taxon>
        <taxon>Glomerales</taxon>
        <taxon>Glomeraceae</taxon>
        <taxon>Rhizophagus</taxon>
    </lineage>
</organism>
<evidence type="ECO:0000313" key="3">
    <source>
        <dbReference type="Proteomes" id="UP000233469"/>
    </source>
</evidence>
<name>A0A2N1MFA4_9GLOM</name>
<dbReference type="Proteomes" id="UP000233469">
    <property type="component" value="Unassembled WGS sequence"/>
</dbReference>
<sequence>MVRKARSDKKGTTCKRCGRECSTPQKLREHLKRKNPCKPLQKQKEVASIQTPIQVSIQEANQQAIQASEINAQVESSSVNISNKEKSHVVIPTPIPELEPEKEAPVLGVDYITEEEAKNWVSPNARKPKERIKTWGARLQKRWKELDLGVEPFEANDLDGCLTLFHDLELNDPEAVRLPTLKELEKYKKISEPKAGPGPRTQAHRNDKSKNLINKEFERLGEITDEQERDLEFREQEELGTALKRRAIAVHRAKVPRSHPDNGSDIRKMLESRRKQFKELLEKEFDKRGQFKFALCSLTKFLIDDKPGNEKQGKKNSRTDWLRNKQIIVYNRAEMDDYLSDAFEQILYQVEERGGKSNA</sequence>
<evidence type="ECO:0000313" key="2">
    <source>
        <dbReference type="EMBL" id="PKK60229.1"/>
    </source>
</evidence>
<reference evidence="2 3" key="2">
    <citation type="submission" date="2017-10" db="EMBL/GenBank/DDBJ databases">
        <title>Extensive intraspecific genome diversity in a model arbuscular mycorrhizal fungus.</title>
        <authorList>
            <person name="Chen E.C.H."/>
            <person name="Morin E."/>
            <person name="Baudet D."/>
            <person name="Noel J."/>
            <person name="Ndikumana S."/>
            <person name="Charron P."/>
            <person name="St-Onge C."/>
            <person name="Giorgi J."/>
            <person name="Grigoriev I.V."/>
            <person name="Roux C."/>
            <person name="Martin F.M."/>
            <person name="Corradi N."/>
        </authorList>
    </citation>
    <scope>NUCLEOTIDE SEQUENCE [LARGE SCALE GENOMIC DNA]</scope>
    <source>
        <strain evidence="2 3">C2</strain>
    </source>
</reference>